<keyword evidence="3 6" id="KW-0560">Oxidoreductase</keyword>
<comment type="similarity">
    <text evidence="4">Belongs to the zinc-containing alcohol dehydrogenase family.</text>
</comment>
<dbReference type="PANTHER" id="PTHR43401:SF2">
    <property type="entry name" value="L-THREONINE 3-DEHYDROGENASE"/>
    <property type="match status" value="1"/>
</dbReference>
<dbReference type="PROSITE" id="PS00059">
    <property type="entry name" value="ADH_ZINC"/>
    <property type="match status" value="1"/>
</dbReference>
<evidence type="ECO:0000256" key="1">
    <source>
        <dbReference type="ARBA" id="ARBA00022723"/>
    </source>
</evidence>
<dbReference type="SUPFAM" id="SSF50129">
    <property type="entry name" value="GroES-like"/>
    <property type="match status" value="1"/>
</dbReference>
<dbReference type="InterPro" id="IPR013154">
    <property type="entry name" value="ADH-like_N"/>
</dbReference>
<dbReference type="EMBL" id="CADCTY010001674">
    <property type="protein sequence ID" value="CAA9380709.1"/>
    <property type="molecule type" value="Genomic_DNA"/>
</dbReference>
<organism evidence="6">
    <name type="scientific">uncultured Leptolyngbya sp</name>
    <dbReference type="NCBI Taxonomy" id="332963"/>
    <lineage>
        <taxon>Bacteria</taxon>
        <taxon>Bacillati</taxon>
        <taxon>Cyanobacteriota</taxon>
        <taxon>Cyanophyceae</taxon>
        <taxon>Leptolyngbyales</taxon>
        <taxon>Leptolyngbyaceae</taxon>
        <taxon>Leptolyngbya group</taxon>
        <taxon>Leptolyngbya</taxon>
        <taxon>environmental samples</taxon>
    </lineage>
</organism>
<accession>A0A6J4NCP6</accession>
<name>A0A6J4NCP6_9CYAN</name>
<dbReference type="InterPro" id="IPR020843">
    <property type="entry name" value="ER"/>
</dbReference>
<dbReference type="InterPro" id="IPR013149">
    <property type="entry name" value="ADH-like_C"/>
</dbReference>
<evidence type="ECO:0000259" key="5">
    <source>
        <dbReference type="SMART" id="SM00829"/>
    </source>
</evidence>
<dbReference type="Gene3D" id="3.90.180.10">
    <property type="entry name" value="Medium-chain alcohol dehydrogenases, catalytic domain"/>
    <property type="match status" value="1"/>
</dbReference>
<dbReference type="InterPro" id="IPR011032">
    <property type="entry name" value="GroES-like_sf"/>
</dbReference>
<evidence type="ECO:0000313" key="6">
    <source>
        <dbReference type="EMBL" id="CAA9380709.1"/>
    </source>
</evidence>
<dbReference type="GO" id="GO:0003939">
    <property type="term" value="F:L-iditol 2-dehydrogenase (NAD+) activity"/>
    <property type="evidence" value="ECO:0007669"/>
    <property type="project" value="UniProtKB-EC"/>
</dbReference>
<evidence type="ECO:0000256" key="2">
    <source>
        <dbReference type="ARBA" id="ARBA00022833"/>
    </source>
</evidence>
<reference evidence="6" key="1">
    <citation type="submission" date="2020-02" db="EMBL/GenBank/DDBJ databases">
        <authorList>
            <person name="Meier V. D."/>
        </authorList>
    </citation>
    <scope>NUCLEOTIDE SEQUENCE</scope>
    <source>
        <strain evidence="6">AVDCRST_MAG94</strain>
    </source>
</reference>
<dbReference type="Pfam" id="PF08240">
    <property type="entry name" value="ADH_N"/>
    <property type="match status" value="1"/>
</dbReference>
<comment type="cofactor">
    <cofactor evidence="4">
        <name>Zn(2+)</name>
        <dbReference type="ChEBI" id="CHEBI:29105"/>
    </cofactor>
</comment>
<protein>
    <submittedName>
        <fullName evidence="6">Sorbitol dehydrogenase</fullName>
        <ecNumber evidence="6">1.1.1.14</ecNumber>
    </submittedName>
</protein>
<dbReference type="AlphaFoldDB" id="A0A6J4NCP6"/>
<dbReference type="Gene3D" id="3.40.50.720">
    <property type="entry name" value="NAD(P)-binding Rossmann-like Domain"/>
    <property type="match status" value="1"/>
</dbReference>
<gene>
    <name evidence="6" type="ORF">AVDCRST_MAG94-4856</name>
</gene>
<dbReference type="SUPFAM" id="SSF51735">
    <property type="entry name" value="NAD(P)-binding Rossmann-fold domains"/>
    <property type="match status" value="1"/>
</dbReference>
<dbReference type="InterPro" id="IPR036291">
    <property type="entry name" value="NAD(P)-bd_dom_sf"/>
</dbReference>
<dbReference type="Pfam" id="PF00107">
    <property type="entry name" value="ADH_zinc_N"/>
    <property type="match status" value="1"/>
</dbReference>
<dbReference type="SMART" id="SM00829">
    <property type="entry name" value="PKS_ER"/>
    <property type="match status" value="1"/>
</dbReference>
<evidence type="ECO:0000256" key="3">
    <source>
        <dbReference type="ARBA" id="ARBA00023002"/>
    </source>
</evidence>
<keyword evidence="1 4" id="KW-0479">Metal-binding</keyword>
<feature type="domain" description="Enoyl reductase (ER)" evidence="5">
    <location>
        <begin position="34"/>
        <end position="380"/>
    </location>
</feature>
<dbReference type="InterPro" id="IPR050129">
    <property type="entry name" value="Zn_alcohol_dh"/>
</dbReference>
<keyword evidence="2 4" id="KW-0862">Zinc</keyword>
<dbReference type="EC" id="1.1.1.14" evidence="6"/>
<proteinExistence type="inferred from homology"/>
<sequence>MFSYACSITRLVTASKISWIWIGTKALLAALLYGQEDLRLETVEDPAPAAGEVVIRVGAATTCGTDLKVWRRGGHARMLKPPTLFGHEAAGEIVAIGHGVTHWKIGDRVVANNSAPCMTCFFCKKVEYSLCQNLLFNNGTFAEYLKIPAAIVQHNLLPIPDALPDALASMTEPLACVLHGAARSNVKPGDRIVVLGDGAIGLMFVAALASGQGEWCSQPSTVGDQPFAEVILFGGSDQRLELGKTLGAVKTFNYRQVENVPALVKELTDGWGADVVIEATGVPSVWEMAIACARPGATVNLFGGCPRDTSITVDTERLHYSELTLKGVFHNTPTSVRAALKLLASRALPFEHLITEQQPLAHLGQVFEAMKQRKVVKVAIAP</sequence>
<dbReference type="GO" id="GO:0008270">
    <property type="term" value="F:zinc ion binding"/>
    <property type="evidence" value="ECO:0007669"/>
    <property type="project" value="InterPro"/>
</dbReference>
<dbReference type="PANTHER" id="PTHR43401">
    <property type="entry name" value="L-THREONINE 3-DEHYDROGENASE"/>
    <property type="match status" value="1"/>
</dbReference>
<dbReference type="InterPro" id="IPR002328">
    <property type="entry name" value="ADH_Zn_CS"/>
</dbReference>
<evidence type="ECO:0000256" key="4">
    <source>
        <dbReference type="RuleBase" id="RU361277"/>
    </source>
</evidence>